<keyword evidence="5" id="KW-0676">Redox-active center</keyword>
<protein>
    <recommendedName>
        <fullName evidence="7">Thioredoxin domain-containing protein</fullName>
    </recommendedName>
</protein>
<proteinExistence type="inferred from homology"/>
<dbReference type="InterPro" id="IPR013766">
    <property type="entry name" value="Thioredoxin_domain"/>
</dbReference>
<evidence type="ECO:0000256" key="2">
    <source>
        <dbReference type="ARBA" id="ARBA00007758"/>
    </source>
</evidence>
<organism evidence="8">
    <name type="scientific">marine sediment metagenome</name>
    <dbReference type="NCBI Taxonomy" id="412755"/>
    <lineage>
        <taxon>unclassified sequences</taxon>
        <taxon>metagenomes</taxon>
        <taxon>ecological metagenomes</taxon>
    </lineage>
</organism>
<dbReference type="NCBIfam" id="TIGR00385">
    <property type="entry name" value="dsbE"/>
    <property type="match status" value="1"/>
</dbReference>
<accession>A0A0F9BNB9</accession>
<keyword evidence="6" id="KW-1133">Transmembrane helix</keyword>
<evidence type="ECO:0000256" key="1">
    <source>
        <dbReference type="ARBA" id="ARBA00004196"/>
    </source>
</evidence>
<name>A0A0F9BNB9_9ZZZZ</name>
<dbReference type="InterPro" id="IPR013740">
    <property type="entry name" value="Redoxin"/>
</dbReference>
<keyword evidence="4" id="KW-1015">Disulfide bond</keyword>
<dbReference type="GO" id="GO:0017004">
    <property type="term" value="P:cytochrome complex assembly"/>
    <property type="evidence" value="ECO:0007669"/>
    <property type="project" value="UniProtKB-KW"/>
</dbReference>
<feature type="transmembrane region" description="Helical" evidence="6">
    <location>
        <begin position="12"/>
        <end position="37"/>
    </location>
</feature>
<keyword evidence="6" id="KW-0472">Membrane</keyword>
<dbReference type="InterPro" id="IPR036249">
    <property type="entry name" value="Thioredoxin-like_sf"/>
</dbReference>
<comment type="caution">
    <text evidence="8">The sequence shown here is derived from an EMBL/GenBank/DDBJ whole genome shotgun (WGS) entry which is preliminary data.</text>
</comment>
<comment type="subcellular location">
    <subcellularLocation>
        <location evidence="1">Cell envelope</location>
    </subcellularLocation>
</comment>
<dbReference type="AlphaFoldDB" id="A0A0F9BNB9"/>
<evidence type="ECO:0000313" key="8">
    <source>
        <dbReference type="EMBL" id="KKL23355.1"/>
    </source>
</evidence>
<dbReference type="GO" id="GO:0030288">
    <property type="term" value="C:outer membrane-bounded periplasmic space"/>
    <property type="evidence" value="ECO:0007669"/>
    <property type="project" value="InterPro"/>
</dbReference>
<dbReference type="CDD" id="cd03010">
    <property type="entry name" value="TlpA_like_DsbE"/>
    <property type="match status" value="1"/>
</dbReference>
<dbReference type="InterPro" id="IPR004799">
    <property type="entry name" value="Periplasmic_diS_OxRdtase_DsbE"/>
</dbReference>
<dbReference type="PROSITE" id="PS51352">
    <property type="entry name" value="THIOREDOXIN_2"/>
    <property type="match status" value="1"/>
</dbReference>
<dbReference type="PROSITE" id="PS00194">
    <property type="entry name" value="THIOREDOXIN_1"/>
    <property type="match status" value="1"/>
</dbReference>
<evidence type="ECO:0000256" key="3">
    <source>
        <dbReference type="ARBA" id="ARBA00022748"/>
    </source>
</evidence>
<evidence type="ECO:0000256" key="5">
    <source>
        <dbReference type="ARBA" id="ARBA00023284"/>
    </source>
</evidence>
<keyword evidence="3" id="KW-0201">Cytochrome c-type biogenesis</keyword>
<dbReference type="SUPFAM" id="SSF52833">
    <property type="entry name" value="Thioredoxin-like"/>
    <property type="match status" value="1"/>
</dbReference>
<dbReference type="PANTHER" id="PTHR42852:SF6">
    <property type="entry name" value="THIOL:DISULFIDE INTERCHANGE PROTEIN DSBE"/>
    <property type="match status" value="1"/>
</dbReference>
<evidence type="ECO:0000259" key="7">
    <source>
        <dbReference type="PROSITE" id="PS51352"/>
    </source>
</evidence>
<evidence type="ECO:0000256" key="4">
    <source>
        <dbReference type="ARBA" id="ARBA00023157"/>
    </source>
</evidence>
<dbReference type="Gene3D" id="3.40.30.10">
    <property type="entry name" value="Glutaredoxin"/>
    <property type="match status" value="1"/>
</dbReference>
<dbReference type="Pfam" id="PF08534">
    <property type="entry name" value="Redoxin"/>
    <property type="match status" value="1"/>
</dbReference>
<keyword evidence="6" id="KW-0812">Transmembrane</keyword>
<comment type="similarity">
    <text evidence="2">Belongs to the thioredoxin family. DsbE subfamily.</text>
</comment>
<sequence length="192" mass="21194">MSKDSQPVRKPRWSLFIAALPAMVFGAIAAAFLWGLFNNDDGLPSTMIGRDIPAFDLPPIEGREKGLTTADLRGEVSLVNVWASWCVPCRVEMPLLVELAKTDSVPIHGINLKDKPAAARRFLAELGDPYDRIGADSSGRTAIDWGVYGVPETFVIDARGRIAYKHVGPFNRRALEEDILPVVRRLQQEQNA</sequence>
<dbReference type="PANTHER" id="PTHR42852">
    <property type="entry name" value="THIOL:DISULFIDE INTERCHANGE PROTEIN DSBE"/>
    <property type="match status" value="1"/>
</dbReference>
<gene>
    <name evidence="8" type="ORF">LCGC14_2426210</name>
</gene>
<evidence type="ECO:0000256" key="6">
    <source>
        <dbReference type="SAM" id="Phobius"/>
    </source>
</evidence>
<feature type="domain" description="Thioredoxin" evidence="7">
    <location>
        <begin position="46"/>
        <end position="188"/>
    </location>
</feature>
<reference evidence="8" key="1">
    <citation type="journal article" date="2015" name="Nature">
        <title>Complex archaea that bridge the gap between prokaryotes and eukaryotes.</title>
        <authorList>
            <person name="Spang A."/>
            <person name="Saw J.H."/>
            <person name="Jorgensen S.L."/>
            <person name="Zaremba-Niedzwiedzka K."/>
            <person name="Martijn J."/>
            <person name="Lind A.E."/>
            <person name="van Eijk R."/>
            <person name="Schleper C."/>
            <person name="Guy L."/>
            <person name="Ettema T.J."/>
        </authorList>
    </citation>
    <scope>NUCLEOTIDE SEQUENCE</scope>
</reference>
<dbReference type="GO" id="GO:0015036">
    <property type="term" value="F:disulfide oxidoreductase activity"/>
    <property type="evidence" value="ECO:0007669"/>
    <property type="project" value="InterPro"/>
</dbReference>
<dbReference type="InterPro" id="IPR050553">
    <property type="entry name" value="Thioredoxin_ResA/DsbE_sf"/>
</dbReference>
<dbReference type="EMBL" id="LAZR01037004">
    <property type="protein sequence ID" value="KKL23355.1"/>
    <property type="molecule type" value="Genomic_DNA"/>
</dbReference>
<dbReference type="InterPro" id="IPR017937">
    <property type="entry name" value="Thioredoxin_CS"/>
</dbReference>